<feature type="compositionally biased region" description="Basic and acidic residues" evidence="8">
    <location>
        <begin position="1473"/>
        <end position="1482"/>
    </location>
</feature>
<feature type="compositionally biased region" description="Basic and acidic residues" evidence="8">
    <location>
        <begin position="57"/>
        <end position="66"/>
    </location>
</feature>
<keyword evidence="2" id="KW-0479">Metal-binding</keyword>
<dbReference type="OrthoDB" id="4748970at2759"/>
<feature type="compositionally biased region" description="Basic and acidic residues" evidence="8">
    <location>
        <begin position="1918"/>
        <end position="1939"/>
    </location>
</feature>
<feature type="compositionally biased region" description="Basic and acidic residues" evidence="8">
    <location>
        <begin position="37"/>
        <end position="50"/>
    </location>
</feature>
<feature type="compositionally biased region" description="Low complexity" evidence="8">
    <location>
        <begin position="398"/>
        <end position="408"/>
    </location>
</feature>
<feature type="compositionally biased region" description="Basic and acidic residues" evidence="8">
    <location>
        <begin position="3526"/>
        <end position="3536"/>
    </location>
</feature>
<feature type="compositionally biased region" description="Polar residues" evidence="8">
    <location>
        <begin position="1805"/>
        <end position="1818"/>
    </location>
</feature>
<reference evidence="11" key="3">
    <citation type="submission" date="2022-06" db="UniProtKB">
        <authorList>
            <consortium name="EnsemblMetazoa"/>
        </authorList>
    </citation>
    <scope>IDENTIFICATION</scope>
</reference>
<feature type="region of interest" description="Disordered" evidence="8">
    <location>
        <begin position="1077"/>
        <end position="1129"/>
    </location>
</feature>
<dbReference type="PANTHER" id="PTHR24394:SF44">
    <property type="entry name" value="ZINC FINGER PROTEIN 271-LIKE"/>
    <property type="match status" value="1"/>
</dbReference>
<feature type="region of interest" description="Disordered" evidence="8">
    <location>
        <begin position="689"/>
        <end position="783"/>
    </location>
</feature>
<feature type="region of interest" description="Disordered" evidence="8">
    <location>
        <begin position="3147"/>
        <end position="3179"/>
    </location>
</feature>
<sequence>MPFAKWNIEPVFVSKAPPWTLKSDVSKTKTYLHHREKSIGEAKDDNDLRSKFYGTRKQNEYRDNKIGNKNSNNSTTNNSDGCGRNEKHRINDRNQSSTSASTSSSPLGPILRSKLSKTSQAVITSPAPPPPLRPSSSSPPPSFSSISRRKVLIDDEQVDCSKRIDGKTDRILMKTSSPPSIISRTEIKSLFSEKNFDGNNNHAKNENKIDEVKYDEKHHYDRYVVREEEDHFRKLSNLNNNNNQTIDIDIDIKNATNNNDDHYLRKNFYDKIPNIDDDGAEDDGDDVVDDGGQDHNGDNNIFDKDGDCDDDDGDDQQVRIETNKSIDNRRHTNDNDNDDDDDDDRNVNNFVTKTKQEKIDKSIRESSNNNKNNNNNATKIIEFNENNNDNNSRKARKTTTATTTTTTTSPIESSRASLRSNNLDRDDQDVDVDDEHDVLLTIHNRTLISIIRQLSSLLICSDQLFAELIDECRCLMERSQTIGQRFIRISTQIERLNHQMKHQEPKIESIDYYQNLHETVEHWRSKKVWHHDLFTLETRPLAVRNSYVRSHAPGDFRLSCSMISHSGPFGIGVGSFGGSFRNSNRTRKPEDHRESGNSRTISFSSTTDYYRFQSDRESKPKQCHCNCGFCHHSSSYRFENNPENNNETSKRLFGTERNSLKQILKQNYLCNNNGDDDCGEILSEVKNEISRDRNRKQSDNDGVDEITTASTKTPTATSLSSSHSSSSSSVVTWSSITSSNLDPSVQNHHRDPARKNQTEIVTRKHQTQSNERNQTNSSDTMLKCKKLKIQPMSSFSSYGDYSQISTDDTELNPIASKTIDDFFRKNSSLVIDSNNKSSRTQCQCQCQCRKKDSSERSEITYHQVDSKRSNQIESDCNQKIRDGSQSKNETLDKVKHQNDSDLSRQNSSNAMVDQSFDQWYWWWWFSRNDKDRSDDNYENQRRRWSSALTGSSPMKPNMLDELTIWLRENIETRWPENVIIKQTSELPNDVLLQRALSPPCSNHTITLDSDERRRRRRRSMATDNDSILDEDKSFKLKRRWSLFPFQRKSLKFFHKNRRLSMNVVDEHQKMTNESKIETIGDMNGEENTQNSSQLDSKRNVDAEENKENVFESVDGSQTPNLSSSSKTKAKTEKPIEIVLMSLKEREKILADQFAGYTMVNIDVSGRKFAQLSDQRRSLIHADFRIPRNKIYIRNVRGRSQSPYAITKSRYVIASDTTPYSSTMVPYDERGRRLLKDQQQKIQSEEKGCQTETIITDEIFRDNQSSQRQEFYESSRSATKLMVPIEVHRNDEIIDEKNDDDEYVVILRRNHHQHHHNSNQQQQSKHSQTIDDTTTSSNASTEFSSRPSKHRTDASVTNSDSMQSNQNRSTRSSGTQISKSFSNKQFRKSLQKVSDYSGGPKSLSGSILQQNHSFLRYRNNENILNRLSMKSRQSVPNKSSKRNGTRSSSGNWSAATSDLVHSSSSSSPPLKLSNVEDDHKHDENDDDDDDDEDARNQIDTNLKDCSKRLDRMFNLFESNNHTNQDHQAFQLSPLPPPSSSSSPTMGNHFALRQRFFSQTMRHHQNHNNHLHHHNQNEESESVYSVDNDGYYTSMHTDSGLFFGSNSLPLSHHHHHQNSHQISPMINASLRRFMNEKSKNFTTFTSQIHLPSSPSPRKQSKTNAKDNQDDDDSKHPVMKLSRTEPKTDLNKFFHSSKWKRFNSNRNSPFYKHSDLAYCNSNNSSNTSGDNNHLDMKKKNLEEKFGSNSSINSILSNSDAATSTATAPITSSLVINPLSDDLFNDGTTISLSNYDRSVSRCSNRRLNRTQARCSSSETLHTNDYDDEEENDRSNGALHRNSIRNAKQFSSFREYRNPSTSSSMAREKLSRPSSIRFSNLTESSSNSSSYRKLPPPPPPPRVSSMLRTLQQYNSQKENGSFNDRDEISGNGDPHNHGDCHSEQNDLNVDRSITSQSETNSEYFHSNLERHRRLGLEIDSNRSYPPISFINDQTDTATSISVASSACFDDDDVVTDGSLNQSFSTSTNRSIRIHQSRTAMFMLSESTTESIESESKKTSYSNSMQNSEQSDSKTNESSRTITPVFSEKTDTNVQQNDYGRPNVDQLLLNLGSNCQSSIENGSIKKPLEERHLSSPLPTPKLDSFKIEKDGKHHHRHHYYYQRKNHTSNSPSSTLIKSSPQTSTKSKESSQSDSLPKPKPRNSLILSATVTTTETTASETNSDSNTSKDLIKSSIVDDKVILKMRDDKSKSEQQSLEIESSEKFVQKSDQQTSPNRIGRRLTTEDLFIILHNSKKRHNIKPSSQIQSFSSAVTGNKILGDSQSPVSSIPSPLPSPRSPTSPEIKRSIQSPIPFGTSTLVTATKSSSVFTMNNCNSLPLMKRRSWADHSTTAMLENQKTSTLNHPRTRQSLALDRLGPLRPTTLNDFKRLLAQVRQPLNSSNPNAKTLSPTKVTSTYVALQQVLKATSPSTTTTKPSPSLRNYNENEEISNRTETENQTLNTSINEDEQDYTLNQQLQSPQSSKSSGVGSTLCSPLSPTQSSSMTPSTTSSSLSTEIFDEKNQSTSKSIQSPPLSPKSSISSMSWTNCNYRKKFSKSNHHTDSKLSIGRYGLTIGTNFLPMRLDTYPPIPEDESAGSNEDSCSSQKNDQSNDLIENNDDHKQPDLSRNDSNRNQTNENSKEQESTSTWIAVIAKATILIGLVQMQTQSSSLDYTMIDSETFPMIQSSSSSSSSSSSPSSFISSISVRLDERSHQNRPSSAILDQPNYDRGQDGNGAALLHNSIDFDDFDDSLLLLTSSVLFDDLEEICKFDQNLTEEIREKNLVDEELESKNLTTFSFNQDAHHHTANYFEERNNLGSNQIDDFPYNQQHQSVKRINDSDGDSKWSSSSSSPSSSSSLSTLISQTINEMNSMENIHCISNRSEQLESIEFFDFVDDHLYCSQSFGSANQRPQRSQNLPTFLNQNLEAIDPGEFDQIEQESLDYHHLDHYHQQQQQQQQSYQSSIYVEGYSSSIDYNLDNNNNNNSNYNFNTSIIKNGFDDYLYAPFENELKTLNFDESQDQNKSSNDDMMMMVGDDFGDNHSNDHIRFNPLLSETNPLQSNLALQQRQQQQQVTYTDCLKLTDFDHYNRYDDDGYYSTNFSYCDQSQQSQESFLYDKNNGNDDDDHDDDDQDDDEGIEGLSDHTYNEYGINSDYLDEDLENFFNTLHCRRSGSMKRIDKGSSFSTIKAPTTSTSTMTTSNQTKSLNEHQQLVTKPIRKVGRPPKVRNENDTPKKNKQRKSKYSITKTLNDSEIQSESIRSDLDVSSNKNDDVHLNQSSTSITSSSSSSLSSSISSSSSSSSLSSPSSSSVNNQEKQFVCSYKGCEKIYSKSSHLKAHLRRHTGEKPFACVWPGCSWKFSRSDELSRHRRSHTNDKPYECPICHKRFSRSDHLNKHLKVHRKDFPDSEFDFDFYMRRGQVGRRPKSVSYLNQEVMQEQQRQIKKQIEAARKEQLLRLQSSSSSESGSMRLLTNQKNEKEIHSNELIGQRNNRRVSSDLSKKIND</sequence>
<feature type="region of interest" description="Disordered" evidence="8">
    <location>
        <begin position="860"/>
        <end position="909"/>
    </location>
</feature>
<feature type="compositionally biased region" description="Polar residues" evidence="8">
    <location>
        <begin position="1444"/>
        <end position="1460"/>
    </location>
</feature>
<dbReference type="FunFam" id="3.30.160.60:FF:000100">
    <property type="entry name" value="Zinc finger 45-like"/>
    <property type="match status" value="1"/>
</dbReference>
<feature type="compositionally biased region" description="Pro residues" evidence="8">
    <location>
        <begin position="126"/>
        <end position="142"/>
    </location>
</feature>
<feature type="compositionally biased region" description="Polar residues" evidence="8">
    <location>
        <begin position="1643"/>
        <end position="1655"/>
    </location>
</feature>
<reference evidence="10" key="2">
    <citation type="submission" date="2020-01" db="EMBL/GenBank/DDBJ databases">
        <authorList>
            <person name="Korhonen P.K.K."/>
            <person name="Guangxu M.G."/>
            <person name="Wang T.W."/>
            <person name="Stroehlein A.J.S."/>
            <person name="Young N.D."/>
            <person name="Ang C.-S.A."/>
            <person name="Fernando D.W.F."/>
            <person name="Lu H.L."/>
            <person name="Taylor S.T."/>
            <person name="Ehtesham M.E.M."/>
            <person name="Najaraj S.H.N."/>
            <person name="Harsha G.H.G."/>
            <person name="Madugundu A.M."/>
            <person name="Renuse S.R."/>
            <person name="Holt D.H."/>
            <person name="Pandey A.P."/>
            <person name="Papenfuss A.P."/>
            <person name="Gasser R.B.G."/>
            <person name="Fischer K.F."/>
        </authorList>
    </citation>
    <scope>NUCLEOTIDE SEQUENCE</scope>
    <source>
        <strain evidence="10">SSS_KF_BRIS2020</strain>
    </source>
</reference>
<feature type="compositionally biased region" description="Basic and acidic residues" evidence="8">
    <location>
        <begin position="3291"/>
        <end position="3306"/>
    </location>
</feature>
<feature type="compositionally biased region" description="Polar residues" evidence="8">
    <location>
        <begin position="1424"/>
        <end position="1437"/>
    </location>
</feature>
<feature type="compositionally biased region" description="Polar residues" evidence="8">
    <location>
        <begin position="1353"/>
        <end position="1383"/>
    </location>
</feature>
<feature type="compositionally biased region" description="Basic and acidic residues" evidence="8">
    <location>
        <begin position="1095"/>
        <end position="1109"/>
    </location>
</feature>
<feature type="compositionally biased region" description="Basic and acidic residues" evidence="8">
    <location>
        <begin position="354"/>
        <end position="364"/>
    </location>
</feature>
<feature type="region of interest" description="Disordered" evidence="8">
    <location>
        <begin position="3207"/>
        <end position="3343"/>
    </location>
</feature>
<protein>
    <submittedName>
        <fullName evidence="10">Krueppel-like factor 15</fullName>
    </submittedName>
</protein>
<evidence type="ECO:0000256" key="4">
    <source>
        <dbReference type="ARBA" id="ARBA00022771"/>
    </source>
</evidence>
<feature type="region of interest" description="Disordered" evidence="8">
    <location>
        <begin position="24"/>
        <end position="149"/>
    </location>
</feature>
<feature type="compositionally biased region" description="Acidic residues" evidence="8">
    <location>
        <begin position="335"/>
        <end position="344"/>
    </location>
</feature>
<feature type="region of interest" description="Disordered" evidence="8">
    <location>
        <begin position="275"/>
        <end position="429"/>
    </location>
</feature>
<dbReference type="PROSITE" id="PS00028">
    <property type="entry name" value="ZINC_FINGER_C2H2_1"/>
    <property type="match status" value="3"/>
</dbReference>
<gene>
    <name evidence="10" type="ORF">SSS_6349</name>
</gene>
<feature type="compositionally biased region" description="Low complexity" evidence="8">
    <location>
        <begin position="2201"/>
        <end position="2221"/>
    </location>
</feature>
<feature type="region of interest" description="Disordered" evidence="8">
    <location>
        <begin position="2616"/>
        <end position="2678"/>
    </location>
</feature>
<feature type="region of interest" description="Disordered" evidence="8">
    <location>
        <begin position="1310"/>
        <end position="1385"/>
    </location>
</feature>
<keyword evidence="5" id="KW-0862">Zinc</keyword>
<dbReference type="Pfam" id="PF00096">
    <property type="entry name" value="zf-C2H2"/>
    <property type="match status" value="2"/>
</dbReference>
<feature type="region of interest" description="Disordered" evidence="8">
    <location>
        <begin position="580"/>
        <end position="601"/>
    </location>
</feature>
<evidence type="ECO:0000256" key="3">
    <source>
        <dbReference type="ARBA" id="ARBA00022737"/>
    </source>
</evidence>
<reference evidence="12" key="1">
    <citation type="journal article" date="2020" name="PLoS Negl. Trop. Dis.">
        <title>High-quality nuclear genome for Sarcoptes scabiei-A critical resource for a neglected parasite.</title>
        <authorList>
            <person name="Korhonen P.K."/>
            <person name="Gasser R.B."/>
            <person name="Ma G."/>
            <person name="Wang T."/>
            <person name="Stroehlein A.J."/>
            <person name="Young N.D."/>
            <person name="Ang C.S."/>
            <person name="Fernando D.D."/>
            <person name="Lu H.C."/>
            <person name="Taylor S."/>
            <person name="Reynolds S.L."/>
            <person name="Mofiz E."/>
            <person name="Najaraj S.H."/>
            <person name="Gowda H."/>
            <person name="Madugundu A."/>
            <person name="Renuse S."/>
            <person name="Holt D."/>
            <person name="Pandey A."/>
            <person name="Papenfuss A.T."/>
            <person name="Fischer K."/>
        </authorList>
    </citation>
    <scope>NUCLEOTIDE SEQUENCE [LARGE SCALE GENOMIC DNA]</scope>
</reference>
<feature type="region of interest" description="Disordered" evidence="8">
    <location>
        <begin position="1424"/>
        <end position="1495"/>
    </location>
</feature>
<dbReference type="EMBL" id="WVUK01000049">
    <property type="protein sequence ID" value="KAF7495230.1"/>
    <property type="molecule type" value="Genomic_DNA"/>
</dbReference>
<feature type="region of interest" description="Disordered" evidence="8">
    <location>
        <begin position="1797"/>
        <end position="1940"/>
    </location>
</feature>
<evidence type="ECO:0000313" key="11">
    <source>
        <dbReference type="EnsemblMetazoa" id="KAF7495230.1"/>
    </source>
</evidence>
<feature type="region of interest" description="Disordered" evidence="8">
    <location>
        <begin position="1643"/>
        <end position="1683"/>
    </location>
</feature>
<feature type="compositionally biased region" description="Low complexity" evidence="8">
    <location>
        <begin position="2559"/>
        <end position="2575"/>
    </location>
</feature>
<feature type="compositionally biased region" description="Polar residues" evidence="8">
    <location>
        <begin position="767"/>
        <end position="780"/>
    </location>
</feature>
<feature type="compositionally biased region" description="Low complexity" evidence="8">
    <location>
        <begin position="3217"/>
        <end position="3237"/>
    </location>
</feature>
<keyword evidence="4 7" id="KW-0863">Zinc-finger</keyword>
<dbReference type="GO" id="GO:0000981">
    <property type="term" value="F:DNA-binding transcription factor activity, RNA polymerase II-specific"/>
    <property type="evidence" value="ECO:0007669"/>
    <property type="project" value="TreeGrafter"/>
</dbReference>
<feature type="compositionally biased region" description="Acidic residues" evidence="8">
    <location>
        <begin position="275"/>
        <end position="291"/>
    </location>
</feature>
<accession>A0A834RG42</accession>
<dbReference type="Gene3D" id="3.30.160.60">
    <property type="entry name" value="Classic Zinc Finger"/>
    <property type="match status" value="3"/>
</dbReference>
<feature type="compositionally biased region" description="Polar residues" evidence="8">
    <location>
        <begin position="1867"/>
        <end position="1878"/>
    </location>
</feature>
<feature type="compositionally biased region" description="Polar residues" evidence="8">
    <location>
        <begin position="409"/>
        <end position="421"/>
    </location>
</feature>
<feature type="compositionally biased region" description="Basic and acidic residues" evidence="8">
    <location>
        <begin position="587"/>
        <end position="596"/>
    </location>
</feature>
<feature type="compositionally biased region" description="Low complexity" evidence="8">
    <location>
        <begin position="2460"/>
        <end position="2472"/>
    </location>
</feature>
<dbReference type="PANTHER" id="PTHR24394">
    <property type="entry name" value="ZINC FINGER PROTEIN"/>
    <property type="match status" value="1"/>
</dbReference>
<feature type="region of interest" description="Disordered" evidence="8">
    <location>
        <begin position="2116"/>
        <end position="2139"/>
    </location>
</feature>
<feature type="compositionally biased region" description="Basic residues" evidence="8">
    <location>
        <begin position="3248"/>
        <end position="3257"/>
    </location>
</feature>
<feature type="compositionally biased region" description="Polar residues" evidence="8">
    <location>
        <begin position="2161"/>
        <end position="2170"/>
    </location>
</feature>
<name>A0A834RG42_SARSC</name>
<feature type="domain" description="C2H2-type" evidence="9">
    <location>
        <begin position="3410"/>
        <end position="3437"/>
    </location>
</feature>
<feature type="compositionally biased region" description="Low complexity" evidence="8">
    <location>
        <begin position="2509"/>
        <end position="2548"/>
    </location>
</feature>
<dbReference type="Proteomes" id="UP000070412">
    <property type="component" value="Unassembled WGS sequence"/>
</dbReference>
<feature type="compositionally biased region" description="Basic and acidic residues" evidence="8">
    <location>
        <begin position="316"/>
        <end position="334"/>
    </location>
</feature>
<dbReference type="GO" id="GO:0008270">
    <property type="term" value="F:zinc ion binding"/>
    <property type="evidence" value="ECO:0007669"/>
    <property type="project" value="UniProtKB-KW"/>
</dbReference>
<feature type="region of interest" description="Disordered" evidence="8">
    <location>
        <begin position="2156"/>
        <end position="2223"/>
    </location>
</feature>
<feature type="compositionally biased region" description="Acidic residues" evidence="8">
    <location>
        <begin position="3154"/>
        <end position="3170"/>
    </location>
</feature>
<feature type="compositionally biased region" description="Polar residues" evidence="8">
    <location>
        <begin position="1839"/>
        <end position="1860"/>
    </location>
</feature>
<feature type="compositionally biased region" description="Basic and acidic residues" evidence="8">
    <location>
        <begin position="748"/>
        <end position="757"/>
    </location>
</feature>
<feature type="compositionally biased region" description="Acidic residues" evidence="8">
    <location>
        <begin position="306"/>
        <end position="315"/>
    </location>
</feature>
<keyword evidence="3" id="KW-0677">Repeat</keyword>
<evidence type="ECO:0000256" key="2">
    <source>
        <dbReference type="ARBA" id="ARBA00022723"/>
    </source>
</evidence>
<dbReference type="InterPro" id="IPR036236">
    <property type="entry name" value="Znf_C2H2_sf"/>
</dbReference>
<feature type="compositionally biased region" description="Acidic residues" evidence="8">
    <location>
        <begin position="1483"/>
        <end position="1492"/>
    </location>
</feature>
<feature type="compositionally biased region" description="Polar residues" evidence="8">
    <location>
        <begin position="3275"/>
        <end position="3290"/>
    </location>
</feature>
<feature type="compositionally biased region" description="Basic and acidic residues" evidence="8">
    <location>
        <begin position="83"/>
        <end position="92"/>
    </location>
</feature>
<evidence type="ECO:0000256" key="6">
    <source>
        <dbReference type="ARBA" id="ARBA00023242"/>
    </source>
</evidence>
<dbReference type="SUPFAM" id="SSF57667">
    <property type="entry name" value="beta-beta-alpha zinc fingers"/>
    <property type="match status" value="2"/>
</dbReference>
<dbReference type="FunFam" id="3.30.160.60:FF:000018">
    <property type="entry name" value="Krueppel-like factor 15"/>
    <property type="match status" value="1"/>
</dbReference>
<feature type="region of interest" description="Disordered" evidence="8">
    <location>
        <begin position="2741"/>
        <end position="2762"/>
    </location>
</feature>
<feature type="compositionally biased region" description="Low complexity" evidence="8">
    <location>
        <begin position="1317"/>
        <end position="1326"/>
    </location>
</feature>
<feature type="region of interest" description="Disordered" evidence="8">
    <location>
        <begin position="2864"/>
        <end position="2892"/>
    </location>
</feature>
<feature type="region of interest" description="Disordered" evidence="8">
    <location>
        <begin position="1002"/>
        <end position="1021"/>
    </location>
</feature>
<organism evidence="10">
    <name type="scientific">Sarcoptes scabiei</name>
    <name type="common">Itch mite</name>
    <name type="synonym">Acarus scabiei</name>
    <dbReference type="NCBI Taxonomy" id="52283"/>
    <lineage>
        <taxon>Eukaryota</taxon>
        <taxon>Metazoa</taxon>
        <taxon>Ecdysozoa</taxon>
        <taxon>Arthropoda</taxon>
        <taxon>Chelicerata</taxon>
        <taxon>Arachnida</taxon>
        <taxon>Acari</taxon>
        <taxon>Acariformes</taxon>
        <taxon>Sarcoptiformes</taxon>
        <taxon>Astigmata</taxon>
        <taxon>Psoroptidia</taxon>
        <taxon>Sarcoptoidea</taxon>
        <taxon>Sarcoptidae</taxon>
        <taxon>Sarcoptinae</taxon>
        <taxon>Sarcoptes</taxon>
    </lineage>
</organism>
<feature type="region of interest" description="Disordered" evidence="8">
    <location>
        <begin position="2240"/>
        <end position="2272"/>
    </location>
</feature>
<evidence type="ECO:0000256" key="8">
    <source>
        <dbReference type="SAM" id="MobiDB-lite"/>
    </source>
</evidence>
<feature type="compositionally biased region" description="Low complexity" evidence="8">
    <location>
        <begin position="3488"/>
        <end position="3503"/>
    </location>
</feature>
<evidence type="ECO:0000259" key="9">
    <source>
        <dbReference type="PROSITE" id="PS50157"/>
    </source>
</evidence>
<feature type="compositionally biased region" description="Low complexity" evidence="8">
    <location>
        <begin position="67"/>
        <end position="81"/>
    </location>
</feature>
<feature type="region of interest" description="Disordered" evidence="8">
    <location>
        <begin position="2309"/>
        <end position="2345"/>
    </location>
</feature>
<feature type="region of interest" description="Disordered" evidence="8">
    <location>
        <begin position="2039"/>
        <end position="2094"/>
    </location>
</feature>
<dbReference type="FunFam" id="3.30.160.60:FF:000125">
    <property type="entry name" value="Putative zinc finger protein 143"/>
    <property type="match status" value="1"/>
</dbReference>
<feature type="compositionally biased region" description="Low complexity" evidence="8">
    <location>
        <begin position="96"/>
        <end position="105"/>
    </location>
</feature>
<dbReference type="SMART" id="SM00355">
    <property type="entry name" value="ZnF_C2H2"/>
    <property type="match status" value="3"/>
</dbReference>
<evidence type="ECO:0000256" key="7">
    <source>
        <dbReference type="PROSITE-ProRule" id="PRU00042"/>
    </source>
</evidence>
<keyword evidence="6" id="KW-0539">Nucleus</keyword>
<feature type="compositionally biased region" description="Low complexity" evidence="8">
    <location>
        <begin position="3310"/>
        <end position="3342"/>
    </location>
</feature>
<feature type="region of interest" description="Disordered" evidence="8">
    <location>
        <begin position="3488"/>
        <end position="3536"/>
    </location>
</feature>
<dbReference type="InterPro" id="IPR013087">
    <property type="entry name" value="Znf_C2H2_type"/>
</dbReference>
<feature type="compositionally biased region" description="Polar residues" evidence="8">
    <location>
        <begin position="1329"/>
        <end position="1345"/>
    </location>
</feature>
<feature type="domain" description="C2H2-type" evidence="9">
    <location>
        <begin position="3350"/>
        <end position="3379"/>
    </location>
</feature>
<comment type="subcellular location">
    <subcellularLocation>
        <location evidence="1">Nucleus</location>
    </subcellularLocation>
</comment>
<feature type="compositionally biased region" description="Basic and acidic residues" evidence="8">
    <location>
        <begin position="1661"/>
        <end position="1683"/>
    </location>
</feature>
<keyword evidence="12" id="KW-1185">Reference proteome</keyword>
<dbReference type="Gene3D" id="1.20.5.340">
    <property type="match status" value="1"/>
</dbReference>
<feature type="compositionally biased region" description="Basic and acidic residues" evidence="8">
    <location>
        <begin position="689"/>
        <end position="699"/>
    </location>
</feature>
<feature type="compositionally biased region" description="Polar residues" evidence="8">
    <location>
        <begin position="2628"/>
        <end position="2647"/>
    </location>
</feature>
<evidence type="ECO:0000313" key="12">
    <source>
        <dbReference type="Proteomes" id="UP000070412"/>
    </source>
</evidence>
<feature type="compositionally biased region" description="Basic and acidic residues" evidence="8">
    <location>
        <begin position="860"/>
        <end position="902"/>
    </location>
</feature>
<feature type="compositionally biased region" description="Polar residues" evidence="8">
    <location>
        <begin position="1901"/>
        <end position="1917"/>
    </location>
</feature>
<dbReference type="EnsemblMetazoa" id="SSS_6349s_mrna">
    <property type="protein sequence ID" value="KAF7495230.1"/>
    <property type="gene ID" value="SSS_6349"/>
</dbReference>
<feature type="region of interest" description="Disordered" evidence="8">
    <location>
        <begin position="2460"/>
        <end position="2493"/>
    </location>
</feature>
<dbReference type="PROSITE" id="PS50157">
    <property type="entry name" value="ZINC_FINGER_C2H2_2"/>
    <property type="match status" value="3"/>
</dbReference>
<evidence type="ECO:0000256" key="5">
    <source>
        <dbReference type="ARBA" id="ARBA00022833"/>
    </source>
</evidence>
<feature type="compositionally biased region" description="Low complexity" evidence="8">
    <location>
        <begin position="2877"/>
        <end position="2892"/>
    </location>
</feature>
<feature type="compositionally biased region" description="Low complexity" evidence="8">
    <location>
        <begin position="707"/>
        <end position="739"/>
    </location>
</feature>
<feature type="region of interest" description="Disordered" evidence="8">
    <location>
        <begin position="2509"/>
        <end position="2575"/>
    </location>
</feature>
<feature type="compositionally biased region" description="Polar residues" evidence="8">
    <location>
        <begin position="1085"/>
        <end position="1094"/>
    </location>
</feature>
<feature type="compositionally biased region" description="Basic and acidic residues" evidence="8">
    <location>
        <begin position="292"/>
        <end position="305"/>
    </location>
</feature>
<feature type="compositionally biased region" description="Basic and acidic residues" evidence="8">
    <location>
        <begin position="2650"/>
        <end position="2663"/>
    </location>
</feature>
<evidence type="ECO:0000256" key="1">
    <source>
        <dbReference type="ARBA" id="ARBA00004123"/>
    </source>
</evidence>
<proteinExistence type="predicted"/>
<feature type="domain" description="C2H2-type" evidence="9">
    <location>
        <begin position="3380"/>
        <end position="3409"/>
    </location>
</feature>
<dbReference type="GO" id="GO:0005634">
    <property type="term" value="C:nucleus"/>
    <property type="evidence" value="ECO:0007669"/>
    <property type="project" value="UniProtKB-SubCell"/>
</dbReference>
<evidence type="ECO:0000313" key="10">
    <source>
        <dbReference type="EMBL" id="KAF7495230.1"/>
    </source>
</evidence>